<dbReference type="AlphaFoldDB" id="A0A6I4SKR0"/>
<reference evidence="3 4" key="1">
    <citation type="submission" date="2019-12" db="EMBL/GenBank/DDBJ databases">
        <title>Genomic-based taxomic classification of the family Erythrobacteraceae.</title>
        <authorList>
            <person name="Xu L."/>
        </authorList>
    </citation>
    <scope>NUCLEOTIDE SEQUENCE [LARGE SCALE GENOMIC DNA]</scope>
    <source>
        <strain evidence="3 4">JCM 17802</strain>
    </source>
</reference>
<dbReference type="SUPFAM" id="SSF52200">
    <property type="entry name" value="Toll/Interleukin receptor TIR domain"/>
    <property type="match status" value="1"/>
</dbReference>
<comment type="caution">
    <text evidence="3">The sequence shown here is derived from an EMBL/GenBank/DDBJ whole genome shotgun (WGS) entry which is preliminary data.</text>
</comment>
<evidence type="ECO:0000313" key="3">
    <source>
        <dbReference type="EMBL" id="MXO55377.1"/>
    </source>
</evidence>
<evidence type="ECO:0000313" key="4">
    <source>
        <dbReference type="Proteomes" id="UP000468943"/>
    </source>
</evidence>
<dbReference type="Gene3D" id="3.40.50.10140">
    <property type="entry name" value="Toll/interleukin-1 receptor homology (TIR) domain"/>
    <property type="match status" value="1"/>
</dbReference>
<feature type="domain" description="TIR" evidence="2">
    <location>
        <begin position="22"/>
        <end position="153"/>
    </location>
</feature>
<name>A0A6I4SKR0_9SPHN</name>
<dbReference type="RefSeq" id="WP_160596709.1">
    <property type="nucleotide sequence ID" value="NZ_WTYS01000001.1"/>
</dbReference>
<dbReference type="OrthoDB" id="7308181at2"/>
<keyword evidence="1" id="KW-0472">Membrane</keyword>
<evidence type="ECO:0000256" key="1">
    <source>
        <dbReference type="SAM" id="Phobius"/>
    </source>
</evidence>
<sequence length="530" mass="59175">MGFGQELRIDGADPVANRFKAFVSYSHADKAEAQKLHRKLEAYRLPKHLRQDAVGLANDGRVGAIFRDREDLPAAEDLTESVKLALSGSEALVVLCSPNAKKSPWVAREIELFRELHPARPILAALLSGEPEEAFPAPLRDGREPLAADLRKDQDGPRLGFLKVVAGIAGVPLDALVNRDAQRRVRRVTAITVAALAAMVVMALMTTFALKSRDEAQTQRAEAEGVVEFMMTDLRTDLRGVGRLDVMESVNQRAIDFYEGQGDITDLPVESALRWARILHALGEDETIKTSLDYAKANDYFERANKVTAEILADDPADAVRVYSHAQSQFWLGYNLYLQKQFKSVAPYWLEYDRLAKDLRELASDEHDGERETGFSQGSLCTLALDEAQAVSGKATEYCARSLGHMQAVHAANDNEQSKLDLVNRLNWYSRALELDEEVDASPEVYVQALEITESLLAAHPQNRDFRDVWLTIQIALAETEIRRGQRNSAISRLKHAEGFAIKLTAEEPDNVRWNRRIQKISEHLKGGKP</sequence>
<proteinExistence type="predicted"/>
<organism evidence="3 4">
    <name type="scientific">Pontixanthobacter gangjinensis</name>
    <dbReference type="NCBI Taxonomy" id="1028742"/>
    <lineage>
        <taxon>Bacteria</taxon>
        <taxon>Pseudomonadati</taxon>
        <taxon>Pseudomonadota</taxon>
        <taxon>Alphaproteobacteria</taxon>
        <taxon>Sphingomonadales</taxon>
        <taxon>Erythrobacteraceae</taxon>
        <taxon>Pontixanthobacter</taxon>
    </lineage>
</organism>
<keyword evidence="1" id="KW-1133">Transmembrane helix</keyword>
<accession>A0A6I4SKR0</accession>
<dbReference type="GO" id="GO:0007165">
    <property type="term" value="P:signal transduction"/>
    <property type="evidence" value="ECO:0007669"/>
    <property type="project" value="InterPro"/>
</dbReference>
<dbReference type="InterPro" id="IPR035897">
    <property type="entry name" value="Toll_tir_struct_dom_sf"/>
</dbReference>
<protein>
    <submittedName>
        <fullName evidence="3">TIR domain-containing protein</fullName>
    </submittedName>
</protein>
<dbReference type="Proteomes" id="UP000468943">
    <property type="component" value="Unassembled WGS sequence"/>
</dbReference>
<dbReference type="Pfam" id="PF13676">
    <property type="entry name" value="TIR_2"/>
    <property type="match status" value="1"/>
</dbReference>
<keyword evidence="1" id="KW-0812">Transmembrane</keyword>
<keyword evidence="4" id="KW-1185">Reference proteome</keyword>
<dbReference type="InterPro" id="IPR000157">
    <property type="entry name" value="TIR_dom"/>
</dbReference>
<feature type="transmembrane region" description="Helical" evidence="1">
    <location>
        <begin position="188"/>
        <end position="210"/>
    </location>
</feature>
<evidence type="ECO:0000259" key="2">
    <source>
        <dbReference type="Pfam" id="PF13676"/>
    </source>
</evidence>
<gene>
    <name evidence="3" type="ORF">GRI36_00640</name>
</gene>
<dbReference type="EMBL" id="WTYS01000001">
    <property type="protein sequence ID" value="MXO55377.1"/>
    <property type="molecule type" value="Genomic_DNA"/>
</dbReference>